<gene>
    <name evidence="1" type="ORF">CSHISOI_07456</name>
</gene>
<protein>
    <submittedName>
        <fullName evidence="1">Uncharacterized protein</fullName>
    </submittedName>
</protein>
<dbReference type="EMBL" id="PUHP01000787">
    <property type="protein sequence ID" value="TQN68014.1"/>
    <property type="molecule type" value="Genomic_DNA"/>
</dbReference>
<keyword evidence="2" id="KW-1185">Reference proteome</keyword>
<evidence type="ECO:0000313" key="2">
    <source>
        <dbReference type="Proteomes" id="UP000326340"/>
    </source>
</evidence>
<proteinExistence type="predicted"/>
<accession>A0A5Q4BNG9</accession>
<name>A0A5Q4BNG9_9PEZI</name>
<organism evidence="1 2">
    <name type="scientific">Colletotrichum shisoi</name>
    <dbReference type="NCBI Taxonomy" id="2078593"/>
    <lineage>
        <taxon>Eukaryota</taxon>
        <taxon>Fungi</taxon>
        <taxon>Dikarya</taxon>
        <taxon>Ascomycota</taxon>
        <taxon>Pezizomycotina</taxon>
        <taxon>Sordariomycetes</taxon>
        <taxon>Hypocreomycetidae</taxon>
        <taxon>Glomerellales</taxon>
        <taxon>Glomerellaceae</taxon>
        <taxon>Colletotrichum</taxon>
        <taxon>Colletotrichum destructivum species complex</taxon>
    </lineage>
</organism>
<dbReference type="Proteomes" id="UP000326340">
    <property type="component" value="Unassembled WGS sequence"/>
</dbReference>
<comment type="caution">
    <text evidence="1">The sequence shown here is derived from an EMBL/GenBank/DDBJ whole genome shotgun (WGS) entry which is preliminary data.</text>
</comment>
<evidence type="ECO:0000313" key="1">
    <source>
        <dbReference type="EMBL" id="TQN68014.1"/>
    </source>
</evidence>
<reference evidence="1 2" key="1">
    <citation type="journal article" date="2019" name="Sci. Rep.">
        <title>Colletotrichum shisoi sp. nov., an anthracnose pathogen of Perilla frutescens in Japan: molecular phylogenetic, morphological and genomic evidence.</title>
        <authorList>
            <person name="Gan P."/>
            <person name="Tsushima A."/>
            <person name="Hiroyama R."/>
            <person name="Narusaka M."/>
            <person name="Takano Y."/>
            <person name="Narusaka Y."/>
            <person name="Kawaradani M."/>
            <person name="Damm U."/>
            <person name="Shirasu K."/>
        </authorList>
    </citation>
    <scope>NUCLEOTIDE SEQUENCE [LARGE SCALE GENOMIC DNA]</scope>
    <source>
        <strain evidence="1 2">PG-2018a</strain>
    </source>
</reference>
<sequence length="9" mass="1115">MKETRHARS</sequence>